<dbReference type="STRING" id="2711.A0A067FLK3"/>
<keyword evidence="3" id="KW-1133">Transmembrane helix</keyword>
<reference evidence="4 5" key="1">
    <citation type="submission" date="2014-04" db="EMBL/GenBank/DDBJ databases">
        <authorList>
            <consortium name="International Citrus Genome Consortium"/>
            <person name="Gmitter F."/>
            <person name="Chen C."/>
            <person name="Farmerie W."/>
            <person name="Harkins T."/>
            <person name="Desany B."/>
            <person name="Mohiuddin M."/>
            <person name="Kodira C."/>
            <person name="Borodovsky M."/>
            <person name="Lomsadze A."/>
            <person name="Burns P."/>
            <person name="Jenkins J."/>
            <person name="Prochnik S."/>
            <person name="Shu S."/>
            <person name="Chapman J."/>
            <person name="Pitluck S."/>
            <person name="Schmutz J."/>
            <person name="Rokhsar D."/>
        </authorList>
    </citation>
    <scope>NUCLEOTIDE SEQUENCE</scope>
</reference>
<dbReference type="SUPFAM" id="SSF53756">
    <property type="entry name" value="UDP-Glycosyltransferase/glycogen phosphorylase"/>
    <property type="match status" value="1"/>
</dbReference>
<keyword evidence="3" id="KW-0472">Membrane</keyword>
<accession>A0A067FLK3</accession>
<keyword evidence="5" id="KW-1185">Reference proteome</keyword>
<organism evidence="4 5">
    <name type="scientific">Citrus sinensis</name>
    <name type="common">Sweet orange</name>
    <name type="synonym">Citrus aurantium var. sinensis</name>
    <dbReference type="NCBI Taxonomy" id="2711"/>
    <lineage>
        <taxon>Eukaryota</taxon>
        <taxon>Viridiplantae</taxon>
        <taxon>Streptophyta</taxon>
        <taxon>Embryophyta</taxon>
        <taxon>Tracheophyta</taxon>
        <taxon>Spermatophyta</taxon>
        <taxon>Magnoliopsida</taxon>
        <taxon>eudicotyledons</taxon>
        <taxon>Gunneridae</taxon>
        <taxon>Pentapetalae</taxon>
        <taxon>rosids</taxon>
        <taxon>malvids</taxon>
        <taxon>Sapindales</taxon>
        <taxon>Rutaceae</taxon>
        <taxon>Aurantioideae</taxon>
        <taxon>Citrus</taxon>
    </lineage>
</organism>
<protein>
    <submittedName>
        <fullName evidence="4">Uncharacterized protein</fullName>
    </submittedName>
</protein>
<evidence type="ECO:0000256" key="3">
    <source>
        <dbReference type="SAM" id="Phobius"/>
    </source>
</evidence>
<keyword evidence="3" id="KW-0812">Transmembrane</keyword>
<dbReference type="Gene3D" id="3.40.50.2000">
    <property type="entry name" value="Glycogen Phosphorylase B"/>
    <property type="match status" value="1"/>
</dbReference>
<dbReference type="GO" id="GO:0016757">
    <property type="term" value="F:glycosyltransferase activity"/>
    <property type="evidence" value="ECO:0007669"/>
    <property type="project" value="UniProtKB-KW"/>
</dbReference>
<proteinExistence type="inferred from homology"/>
<keyword evidence="2" id="KW-0808">Transferase</keyword>
<evidence type="ECO:0000313" key="4">
    <source>
        <dbReference type="EMBL" id="KDO64322.1"/>
    </source>
</evidence>
<dbReference type="PANTHER" id="PTHR11926">
    <property type="entry name" value="GLUCOSYL/GLUCURONOSYL TRANSFERASES"/>
    <property type="match status" value="1"/>
</dbReference>
<evidence type="ECO:0000313" key="5">
    <source>
        <dbReference type="Proteomes" id="UP000027120"/>
    </source>
</evidence>
<dbReference type="Proteomes" id="UP000027120">
    <property type="component" value="Unassembled WGS sequence"/>
</dbReference>
<dbReference type="EMBL" id="KK784908">
    <property type="protein sequence ID" value="KDO64322.1"/>
    <property type="molecule type" value="Genomic_DNA"/>
</dbReference>
<feature type="non-terminal residue" evidence="4">
    <location>
        <position position="110"/>
    </location>
</feature>
<dbReference type="AlphaFoldDB" id="A0A067FLK3"/>
<keyword evidence="2" id="KW-0328">Glycosyltransferase</keyword>
<evidence type="ECO:0000256" key="1">
    <source>
        <dbReference type="ARBA" id="ARBA00009995"/>
    </source>
</evidence>
<dbReference type="PANTHER" id="PTHR11926:SF1498">
    <property type="entry name" value="GLYCOSYLTRANSFERASE"/>
    <property type="match status" value="1"/>
</dbReference>
<comment type="similarity">
    <text evidence="1">Belongs to the UDP-glycosyltransferase family.</text>
</comment>
<evidence type="ECO:0000256" key="2">
    <source>
        <dbReference type="ARBA" id="ARBA00022676"/>
    </source>
</evidence>
<name>A0A067FLK3_CITSI</name>
<gene>
    <name evidence="4" type="ORF">CISIN_1g0372212mg</name>
</gene>
<feature type="transmembrane region" description="Helical" evidence="3">
    <location>
        <begin position="81"/>
        <end position="99"/>
    </location>
</feature>
<sequence>MLQLAKLPHHHKGFHITFVNFENKKNMASQALDLKHSRIVFYIDHNRAFILFVNQNGNQPAVSCIISDGFMPFTIEAAQQLGLSVVMFLTISACSFMGYKQFRTLKEKGL</sequence>